<accession>A0A1N7IN12</accession>
<gene>
    <name evidence="1" type="ORF">SAMN05421790_101131</name>
</gene>
<organism evidence="1 2">
    <name type="scientific">Kroppenstedtia eburnea</name>
    <dbReference type="NCBI Taxonomy" id="714067"/>
    <lineage>
        <taxon>Bacteria</taxon>
        <taxon>Bacillati</taxon>
        <taxon>Bacillota</taxon>
        <taxon>Bacilli</taxon>
        <taxon>Bacillales</taxon>
        <taxon>Thermoactinomycetaceae</taxon>
        <taxon>Kroppenstedtia</taxon>
    </lineage>
</organism>
<dbReference type="AlphaFoldDB" id="A0A1N7IN12"/>
<dbReference type="InterPro" id="IPR025321">
    <property type="entry name" value="DUF4227"/>
</dbReference>
<dbReference type="EMBL" id="FTOD01000001">
    <property type="protein sequence ID" value="SIS38487.1"/>
    <property type="molecule type" value="Genomic_DNA"/>
</dbReference>
<protein>
    <recommendedName>
        <fullName evidence="3">DUF4227 domain-containing protein</fullName>
    </recommendedName>
</protein>
<evidence type="ECO:0000313" key="1">
    <source>
        <dbReference type="EMBL" id="SIS38487.1"/>
    </source>
</evidence>
<dbReference type="Pfam" id="PF14004">
    <property type="entry name" value="DUF4227"/>
    <property type="match status" value="1"/>
</dbReference>
<dbReference type="Proteomes" id="UP000186795">
    <property type="component" value="Unassembled WGS sequence"/>
</dbReference>
<keyword evidence="2" id="KW-1185">Reference proteome</keyword>
<name>A0A1N7IN12_9BACL</name>
<proteinExistence type="predicted"/>
<evidence type="ECO:0008006" key="3">
    <source>
        <dbReference type="Google" id="ProtNLM"/>
    </source>
</evidence>
<reference evidence="2" key="1">
    <citation type="submission" date="2017-01" db="EMBL/GenBank/DDBJ databases">
        <authorList>
            <person name="Varghese N."/>
            <person name="Submissions S."/>
        </authorList>
    </citation>
    <scope>NUCLEOTIDE SEQUENCE [LARGE SCALE GENOMIC DNA]</scope>
    <source>
        <strain evidence="2">DSM 45196</strain>
    </source>
</reference>
<evidence type="ECO:0000313" key="2">
    <source>
        <dbReference type="Proteomes" id="UP000186795"/>
    </source>
</evidence>
<sequence>MMIIPLRRLAAWAKFLILFVILTLILYQVIAILSQWMLPTHRYGEPKGRAVKVMAPLEEPGRRGDLADIKDRLRMFYWLGE</sequence>